<evidence type="ECO:0000256" key="1">
    <source>
        <dbReference type="ARBA" id="ARBA00011344"/>
    </source>
</evidence>
<dbReference type="InterPro" id="IPR014284">
    <property type="entry name" value="RNA_pol_sigma-70_dom"/>
</dbReference>
<sequence>MQQAAGPDPFLAQRPRLLALAYRMLGATGEAEEMVQETWLRWQGAEQAGIADPAAWLAVVTTRLCLDRLRRQQAARQAYPGPWLPEPWLEEVPAPAEAAPDHRLDRAADLSIAFLLLLERLSAPERAALLLRDAFGADYAAIAAALGRTEASCRQLLHRARERLREAGPARRPASPAAHRRLLGAFLAAARSGDAARLTRLLAEDARLLTDGGGKAQAALNPIFGAQRVLRFALGVRRRLPPDLEARPLAFNGQPGLALFLGGTPWGVLGAEVTEGRIQALYLVRNPDKLHGILPAAVTGGGGGASLGQRAALPPAPPKERTDEPETEPA</sequence>
<dbReference type="NCBIfam" id="TIGR02937">
    <property type="entry name" value="sigma70-ECF"/>
    <property type="match status" value="1"/>
</dbReference>
<dbReference type="Pfam" id="PF08281">
    <property type="entry name" value="Sigma70_r4_2"/>
    <property type="match status" value="1"/>
</dbReference>
<dbReference type="RefSeq" id="WP_202823734.1">
    <property type="nucleotide sequence ID" value="NZ_JAEUXJ010000001.1"/>
</dbReference>
<accession>A0ABS1V126</accession>
<organism evidence="5 6">
    <name type="scientific">Belnapia mucosa</name>
    <dbReference type="NCBI Taxonomy" id="2804532"/>
    <lineage>
        <taxon>Bacteria</taxon>
        <taxon>Pseudomonadati</taxon>
        <taxon>Pseudomonadota</taxon>
        <taxon>Alphaproteobacteria</taxon>
        <taxon>Acetobacterales</taxon>
        <taxon>Roseomonadaceae</taxon>
        <taxon>Belnapia</taxon>
    </lineage>
</organism>
<name>A0ABS1V126_9PROT</name>
<dbReference type="Gene3D" id="1.10.1740.10">
    <property type="match status" value="1"/>
</dbReference>
<dbReference type="InterPro" id="IPR007627">
    <property type="entry name" value="RNA_pol_sigma70_r2"/>
</dbReference>
<feature type="region of interest" description="Disordered" evidence="2">
    <location>
        <begin position="302"/>
        <end position="330"/>
    </location>
</feature>
<dbReference type="SUPFAM" id="SSF88659">
    <property type="entry name" value="Sigma3 and sigma4 domains of RNA polymerase sigma factors"/>
    <property type="match status" value="1"/>
</dbReference>
<reference evidence="5 6" key="1">
    <citation type="submission" date="2021-01" db="EMBL/GenBank/DDBJ databases">
        <title>Belnapia mucosa sp. nov. and Belnapia arida sp. nov., isolated from the Tabernas Desert (Almeria, Spain).</title>
        <authorList>
            <person name="Molina-Menor E."/>
            <person name="Vidal-Verdu A."/>
            <person name="Calonge A."/>
            <person name="Satari L."/>
            <person name="Pereto Magraner J."/>
            <person name="Porcar Miralles M."/>
        </authorList>
    </citation>
    <scope>NUCLEOTIDE SEQUENCE [LARGE SCALE GENOMIC DNA]</scope>
    <source>
        <strain evidence="5 6">T6</strain>
    </source>
</reference>
<dbReference type="EMBL" id="JAEUXJ010000001">
    <property type="protein sequence ID" value="MBL6453998.1"/>
    <property type="molecule type" value="Genomic_DNA"/>
</dbReference>
<dbReference type="SUPFAM" id="SSF54427">
    <property type="entry name" value="NTF2-like"/>
    <property type="match status" value="1"/>
</dbReference>
<comment type="caution">
    <text evidence="5">The sequence shown here is derived from an EMBL/GenBank/DDBJ whole genome shotgun (WGS) entry which is preliminary data.</text>
</comment>
<dbReference type="SUPFAM" id="SSF88946">
    <property type="entry name" value="Sigma2 domain of RNA polymerase sigma factors"/>
    <property type="match status" value="1"/>
</dbReference>
<evidence type="ECO:0000313" key="6">
    <source>
        <dbReference type="Proteomes" id="UP000606490"/>
    </source>
</evidence>
<dbReference type="InterPro" id="IPR032710">
    <property type="entry name" value="NTF2-like_dom_sf"/>
</dbReference>
<keyword evidence="6" id="KW-1185">Reference proteome</keyword>
<dbReference type="InterPro" id="IPR052704">
    <property type="entry name" value="ECF_Sigma-70_Domain"/>
</dbReference>
<dbReference type="Proteomes" id="UP000606490">
    <property type="component" value="Unassembled WGS sequence"/>
</dbReference>
<dbReference type="PANTHER" id="PTHR30173">
    <property type="entry name" value="SIGMA 19 FACTOR"/>
    <property type="match status" value="1"/>
</dbReference>
<evidence type="ECO:0000256" key="2">
    <source>
        <dbReference type="SAM" id="MobiDB-lite"/>
    </source>
</evidence>
<evidence type="ECO:0000313" key="5">
    <source>
        <dbReference type="EMBL" id="MBL6453998.1"/>
    </source>
</evidence>
<gene>
    <name evidence="5" type="primary">sigJ</name>
    <name evidence="5" type="ORF">JMJ55_01610</name>
</gene>
<dbReference type="InterPro" id="IPR036388">
    <property type="entry name" value="WH-like_DNA-bd_sf"/>
</dbReference>
<dbReference type="InterPro" id="IPR013324">
    <property type="entry name" value="RNA_pol_sigma_r3/r4-like"/>
</dbReference>
<proteinExistence type="predicted"/>
<comment type="subunit">
    <text evidence="1">Interacts transiently with the RNA polymerase catalytic core formed by RpoA, RpoB, RpoC and RpoZ (2 alpha, 1 beta, 1 beta' and 1 omega subunit) to form the RNA polymerase holoenzyme that can initiate transcription.</text>
</comment>
<evidence type="ECO:0000259" key="4">
    <source>
        <dbReference type="Pfam" id="PF08281"/>
    </source>
</evidence>
<evidence type="ECO:0000259" key="3">
    <source>
        <dbReference type="Pfam" id="PF04542"/>
    </source>
</evidence>
<dbReference type="NCBIfam" id="NF007214">
    <property type="entry name" value="PRK09636.1"/>
    <property type="match status" value="1"/>
</dbReference>
<feature type="domain" description="RNA polymerase sigma factor 70 region 4 type 2" evidence="4">
    <location>
        <begin position="113"/>
        <end position="164"/>
    </location>
</feature>
<protein>
    <submittedName>
        <fullName evidence="5">RNA polymerase sigma factor SigJ</fullName>
    </submittedName>
</protein>
<dbReference type="PANTHER" id="PTHR30173:SF36">
    <property type="entry name" value="ECF RNA POLYMERASE SIGMA FACTOR SIGJ"/>
    <property type="match status" value="1"/>
</dbReference>
<dbReference type="Pfam" id="PF04542">
    <property type="entry name" value="Sigma70_r2"/>
    <property type="match status" value="1"/>
</dbReference>
<dbReference type="Gene3D" id="1.10.10.10">
    <property type="entry name" value="Winged helix-like DNA-binding domain superfamily/Winged helix DNA-binding domain"/>
    <property type="match status" value="1"/>
</dbReference>
<dbReference type="InterPro" id="IPR013325">
    <property type="entry name" value="RNA_pol_sigma_r2"/>
</dbReference>
<dbReference type="InterPro" id="IPR013249">
    <property type="entry name" value="RNA_pol_sigma70_r4_t2"/>
</dbReference>
<feature type="domain" description="RNA polymerase sigma-70 region 2" evidence="3">
    <location>
        <begin position="14"/>
        <end position="73"/>
    </location>
</feature>